<protein>
    <submittedName>
        <fullName evidence="1">Uncharacterized protein</fullName>
    </submittedName>
</protein>
<reference evidence="1 2" key="1">
    <citation type="journal article" date="2018" name="Mol. Biol. Evol.">
        <title>Broad Genomic Sampling Reveals a Smut Pathogenic Ancestry of the Fungal Clade Ustilaginomycotina.</title>
        <authorList>
            <person name="Kijpornyongpan T."/>
            <person name="Mondo S.J."/>
            <person name="Barry K."/>
            <person name="Sandor L."/>
            <person name="Lee J."/>
            <person name="Lipzen A."/>
            <person name="Pangilinan J."/>
            <person name="LaButti K."/>
            <person name="Hainaut M."/>
            <person name="Henrissat B."/>
            <person name="Grigoriev I.V."/>
            <person name="Spatafora J.W."/>
            <person name="Aime M.C."/>
        </authorList>
    </citation>
    <scope>NUCLEOTIDE SEQUENCE [LARGE SCALE GENOMIC DNA]</scope>
    <source>
        <strain evidence="1 2">MCA 4186</strain>
    </source>
</reference>
<name>A0A316ZL62_9BASI</name>
<organism evidence="1 2">
    <name type="scientific">Tilletiopsis washingtonensis</name>
    <dbReference type="NCBI Taxonomy" id="58919"/>
    <lineage>
        <taxon>Eukaryota</taxon>
        <taxon>Fungi</taxon>
        <taxon>Dikarya</taxon>
        <taxon>Basidiomycota</taxon>
        <taxon>Ustilaginomycotina</taxon>
        <taxon>Exobasidiomycetes</taxon>
        <taxon>Entylomatales</taxon>
        <taxon>Entylomatales incertae sedis</taxon>
        <taxon>Tilletiopsis</taxon>
    </lineage>
</organism>
<gene>
    <name evidence="1" type="ORF">FA09DRAFT_2979</name>
</gene>
<proteinExistence type="predicted"/>
<accession>A0A316ZL62</accession>
<evidence type="ECO:0000313" key="2">
    <source>
        <dbReference type="Proteomes" id="UP000245946"/>
    </source>
</evidence>
<dbReference type="AlphaFoldDB" id="A0A316ZL62"/>
<evidence type="ECO:0000313" key="1">
    <source>
        <dbReference type="EMBL" id="PWO01136.1"/>
    </source>
</evidence>
<dbReference type="EMBL" id="KZ819283">
    <property type="protein sequence ID" value="PWO01136.1"/>
    <property type="molecule type" value="Genomic_DNA"/>
</dbReference>
<sequence length="208" mass="23400">MLVLRRAVREIAQLEAKLDVISAEQVDWVRFADVAKTPAPPVSQRTKANIGQLRDECTWKLMMLYKQHGPLKKLVPLAKWMLEYVKANKGNAGVQGDTLPTMLLGVGLFYQLGGTHAPYDAPELWQAFKFIENAFKNDEAYGNIGPKNTLLGKGVLARICRIRGDDAKCESLLEEIQDWLDGHPLSMSPVDARHMLAEESNWDRPDED</sequence>
<keyword evidence="2" id="KW-1185">Reference proteome</keyword>
<dbReference type="GeneID" id="37267769"/>
<dbReference type="Proteomes" id="UP000245946">
    <property type="component" value="Unassembled WGS sequence"/>
</dbReference>
<dbReference type="RefSeq" id="XP_025601414.1">
    <property type="nucleotide sequence ID" value="XM_025740223.1"/>
</dbReference>